<reference evidence="1 2" key="1">
    <citation type="submission" date="2012-05" db="EMBL/GenBank/DDBJ databases">
        <title>Genome sequence of Yersinia Pestis PY-08.</title>
        <authorList>
            <person name="Santana-Cruz I."/>
            <person name="Sengamalay N."/>
            <person name="McCracken C."/>
            <person name="Daugherty S.C."/>
            <person name="Maroo A."/>
            <person name="Vara P.G."/>
            <person name="Tallon L.J."/>
            <person name="Sadzewicz L."/>
            <person name="Vinetz J.M."/>
            <person name="Cespedes Zambrano M.J."/>
            <person name="Fraser-Liggett C.M."/>
            <person name="Tettelin H."/>
        </authorList>
    </citation>
    <scope>NUCLEOTIDE SEQUENCE [LARGE SCALE GENOMIC DNA]</scope>
    <source>
        <strain evidence="1 2">PY-08</strain>
    </source>
</reference>
<dbReference type="EMBL" id="AKRT01000199">
    <property type="protein sequence ID" value="EIR21452.1"/>
    <property type="molecule type" value="Genomic_DNA"/>
</dbReference>
<evidence type="ECO:0000313" key="1">
    <source>
        <dbReference type="EMBL" id="EIR21452.1"/>
    </source>
</evidence>
<organism evidence="1 2">
    <name type="scientific">Yersinia pestis PY-08</name>
    <dbReference type="NCBI Taxonomy" id="992134"/>
    <lineage>
        <taxon>Bacteria</taxon>
        <taxon>Pseudomonadati</taxon>
        <taxon>Pseudomonadota</taxon>
        <taxon>Gammaproteobacteria</taxon>
        <taxon>Enterobacterales</taxon>
        <taxon>Yersiniaceae</taxon>
        <taxon>Yersinia</taxon>
    </lineage>
</organism>
<sequence length="45" mass="4930">MSYGGSHRNHLVASIVLPLVPRHSFFILMSQSVQVSPVIVPPALF</sequence>
<dbReference type="AlphaFoldDB" id="A0AB72ZL89"/>
<protein>
    <submittedName>
        <fullName evidence="1">Uncharacterized protein</fullName>
    </submittedName>
</protein>
<name>A0AB72ZL89_YERPE</name>
<proteinExistence type="predicted"/>
<gene>
    <name evidence="1" type="ORF">YPPY08_1474</name>
</gene>
<comment type="caution">
    <text evidence="1">The sequence shown here is derived from an EMBL/GenBank/DDBJ whole genome shotgun (WGS) entry which is preliminary data.</text>
</comment>
<accession>A0AB72ZL89</accession>
<dbReference type="Proteomes" id="UP000003231">
    <property type="component" value="Unassembled WGS sequence"/>
</dbReference>
<evidence type="ECO:0000313" key="2">
    <source>
        <dbReference type="Proteomes" id="UP000003231"/>
    </source>
</evidence>